<dbReference type="Proteomes" id="UP000054248">
    <property type="component" value="Unassembled WGS sequence"/>
</dbReference>
<dbReference type="HOGENOM" id="CLU_2428695_0_0_1"/>
<protein>
    <submittedName>
        <fullName evidence="2">Uncharacterized protein</fullName>
    </submittedName>
</protein>
<sequence>MNHSEESKFEPRYRKASCRPCVVQPSSSPPVETSIIELALSVYSDVETTYIEFFPHVRAGCGSDPELYHAASPPQPTQWPLADEELAPLQA</sequence>
<feature type="region of interest" description="Disordered" evidence="1">
    <location>
        <begin position="67"/>
        <end position="91"/>
    </location>
</feature>
<dbReference type="AlphaFoldDB" id="A0A0C3L3I2"/>
<organism evidence="2 3">
    <name type="scientific">Tulasnella calospora MUT 4182</name>
    <dbReference type="NCBI Taxonomy" id="1051891"/>
    <lineage>
        <taxon>Eukaryota</taxon>
        <taxon>Fungi</taxon>
        <taxon>Dikarya</taxon>
        <taxon>Basidiomycota</taxon>
        <taxon>Agaricomycotina</taxon>
        <taxon>Agaricomycetes</taxon>
        <taxon>Cantharellales</taxon>
        <taxon>Tulasnellaceae</taxon>
        <taxon>Tulasnella</taxon>
    </lineage>
</organism>
<evidence type="ECO:0000256" key="1">
    <source>
        <dbReference type="SAM" id="MobiDB-lite"/>
    </source>
</evidence>
<accession>A0A0C3L3I2</accession>
<evidence type="ECO:0000313" key="2">
    <source>
        <dbReference type="EMBL" id="KIO16277.1"/>
    </source>
</evidence>
<reference evidence="3" key="2">
    <citation type="submission" date="2015-01" db="EMBL/GenBank/DDBJ databases">
        <title>Evolutionary Origins and Diversification of the Mycorrhizal Mutualists.</title>
        <authorList>
            <consortium name="DOE Joint Genome Institute"/>
            <consortium name="Mycorrhizal Genomics Consortium"/>
            <person name="Kohler A."/>
            <person name="Kuo A."/>
            <person name="Nagy L.G."/>
            <person name="Floudas D."/>
            <person name="Copeland A."/>
            <person name="Barry K.W."/>
            <person name="Cichocki N."/>
            <person name="Veneault-Fourrey C."/>
            <person name="LaButti K."/>
            <person name="Lindquist E.A."/>
            <person name="Lipzen A."/>
            <person name="Lundell T."/>
            <person name="Morin E."/>
            <person name="Murat C."/>
            <person name="Riley R."/>
            <person name="Ohm R."/>
            <person name="Sun H."/>
            <person name="Tunlid A."/>
            <person name="Henrissat B."/>
            <person name="Grigoriev I.V."/>
            <person name="Hibbett D.S."/>
            <person name="Martin F."/>
        </authorList>
    </citation>
    <scope>NUCLEOTIDE SEQUENCE [LARGE SCALE GENOMIC DNA]</scope>
    <source>
        <strain evidence="3">MUT 4182</strain>
    </source>
</reference>
<dbReference type="EMBL" id="KN823610">
    <property type="protein sequence ID" value="KIO16277.1"/>
    <property type="molecule type" value="Genomic_DNA"/>
</dbReference>
<gene>
    <name evidence="2" type="ORF">M407DRAFT_34070</name>
</gene>
<reference evidence="2 3" key="1">
    <citation type="submission" date="2014-04" db="EMBL/GenBank/DDBJ databases">
        <authorList>
            <consortium name="DOE Joint Genome Institute"/>
            <person name="Kuo A."/>
            <person name="Girlanda M."/>
            <person name="Perotto S."/>
            <person name="Kohler A."/>
            <person name="Nagy L.G."/>
            <person name="Floudas D."/>
            <person name="Copeland A."/>
            <person name="Barry K.W."/>
            <person name="Cichocki N."/>
            <person name="Veneault-Fourrey C."/>
            <person name="LaButti K."/>
            <person name="Lindquist E.A."/>
            <person name="Lipzen A."/>
            <person name="Lundell T."/>
            <person name="Morin E."/>
            <person name="Murat C."/>
            <person name="Sun H."/>
            <person name="Tunlid A."/>
            <person name="Henrissat B."/>
            <person name="Grigoriev I.V."/>
            <person name="Hibbett D.S."/>
            <person name="Martin F."/>
            <person name="Nordberg H.P."/>
            <person name="Cantor M.N."/>
            <person name="Hua S.X."/>
        </authorList>
    </citation>
    <scope>NUCLEOTIDE SEQUENCE [LARGE SCALE GENOMIC DNA]</scope>
    <source>
        <strain evidence="2 3">MUT 4182</strain>
    </source>
</reference>
<proteinExistence type="predicted"/>
<keyword evidence="3" id="KW-1185">Reference proteome</keyword>
<name>A0A0C3L3I2_9AGAM</name>
<feature type="compositionally biased region" description="Acidic residues" evidence="1">
    <location>
        <begin position="82"/>
        <end position="91"/>
    </location>
</feature>
<evidence type="ECO:0000313" key="3">
    <source>
        <dbReference type="Proteomes" id="UP000054248"/>
    </source>
</evidence>